<comment type="similarity">
    <text evidence="5">Belongs to the YicC/YloC family.</text>
</comment>
<dbReference type="OrthoDB" id="9771229at2"/>
<dbReference type="AlphaFoldDB" id="E1QIC6"/>
<accession>E1QIC6</accession>
<evidence type="ECO:0000256" key="3">
    <source>
        <dbReference type="ARBA" id="ARBA00022759"/>
    </source>
</evidence>
<evidence type="ECO:0008006" key="10">
    <source>
        <dbReference type="Google" id="ProtNLM"/>
    </source>
</evidence>
<protein>
    <recommendedName>
        <fullName evidence="10">YicC domain protein</fullName>
    </recommendedName>
</protein>
<proteinExistence type="inferred from homology"/>
<evidence type="ECO:0000259" key="7">
    <source>
        <dbReference type="Pfam" id="PF08340"/>
    </source>
</evidence>
<dbReference type="KEGG" id="dbr:Deba_2078"/>
<gene>
    <name evidence="8" type="ordered locus">Deba_2078</name>
</gene>
<keyword evidence="2" id="KW-0540">Nuclease</keyword>
<evidence type="ECO:0000256" key="4">
    <source>
        <dbReference type="ARBA" id="ARBA00022801"/>
    </source>
</evidence>
<dbReference type="PANTHER" id="PTHR30636:SF3">
    <property type="entry name" value="UPF0701 PROTEIN YICC"/>
    <property type="match status" value="1"/>
</dbReference>
<evidence type="ECO:0000256" key="5">
    <source>
        <dbReference type="ARBA" id="ARBA00035648"/>
    </source>
</evidence>
<name>E1QIC6_DESB2</name>
<evidence type="ECO:0000313" key="9">
    <source>
        <dbReference type="Proteomes" id="UP000009047"/>
    </source>
</evidence>
<evidence type="ECO:0000259" key="6">
    <source>
        <dbReference type="Pfam" id="PF03755"/>
    </source>
</evidence>
<dbReference type="EMBL" id="CP002085">
    <property type="protein sequence ID" value="ADK85443.1"/>
    <property type="molecule type" value="Genomic_DNA"/>
</dbReference>
<dbReference type="PANTHER" id="PTHR30636">
    <property type="entry name" value="UPF0701 PROTEIN YICC"/>
    <property type="match status" value="1"/>
</dbReference>
<dbReference type="GO" id="GO:0016787">
    <property type="term" value="F:hydrolase activity"/>
    <property type="evidence" value="ECO:0007669"/>
    <property type="project" value="UniProtKB-KW"/>
</dbReference>
<reference evidence="8 9" key="1">
    <citation type="journal article" date="2010" name="Stand. Genomic Sci.">
        <title>Complete genome sequence of Desulfarculus baarsii type strain (2st14).</title>
        <authorList>
            <person name="Sun H."/>
            <person name="Spring S."/>
            <person name="Lapidus A."/>
            <person name="Davenport K."/>
            <person name="Del Rio T.G."/>
            <person name="Tice H."/>
            <person name="Nolan M."/>
            <person name="Copeland A."/>
            <person name="Cheng J.F."/>
            <person name="Lucas S."/>
            <person name="Tapia R."/>
            <person name="Goodwin L."/>
            <person name="Pitluck S."/>
            <person name="Ivanova N."/>
            <person name="Pagani I."/>
            <person name="Mavromatis K."/>
            <person name="Ovchinnikova G."/>
            <person name="Pati A."/>
            <person name="Chen A."/>
            <person name="Palaniappan K."/>
            <person name="Hauser L."/>
            <person name="Chang Y.J."/>
            <person name="Jeffries C.D."/>
            <person name="Detter J.C."/>
            <person name="Han C."/>
            <person name="Rohde M."/>
            <person name="Brambilla E."/>
            <person name="Goker M."/>
            <person name="Woyke T."/>
            <person name="Bristow J."/>
            <person name="Eisen J.A."/>
            <person name="Markowitz V."/>
            <person name="Hugenholtz P."/>
            <person name="Kyrpides N.C."/>
            <person name="Klenk H.P."/>
            <person name="Land M."/>
        </authorList>
    </citation>
    <scope>NUCLEOTIDE SEQUENCE [LARGE SCALE GENOMIC DNA]</scope>
    <source>
        <strain evidence="9">ATCC 33931 / DSM 2075 / LMG 7858 / VKM B-1802 / 2st14</strain>
    </source>
</reference>
<keyword evidence="3" id="KW-0255">Endonuclease</keyword>
<dbReference type="InterPro" id="IPR005229">
    <property type="entry name" value="YicC/YloC-like"/>
</dbReference>
<feature type="domain" description="Endoribonuclease YicC-like C-terminal" evidence="7">
    <location>
        <begin position="175"/>
        <end position="292"/>
    </location>
</feature>
<keyword evidence="4" id="KW-0378">Hydrolase</keyword>
<dbReference type="RefSeq" id="WP_013258884.1">
    <property type="nucleotide sequence ID" value="NC_014365.1"/>
</dbReference>
<comment type="cofactor">
    <cofactor evidence="1">
        <name>a divalent metal cation</name>
        <dbReference type="ChEBI" id="CHEBI:60240"/>
    </cofactor>
</comment>
<dbReference type="NCBIfam" id="TIGR00255">
    <property type="entry name" value="YicC/YloC family endoribonuclease"/>
    <property type="match status" value="1"/>
</dbReference>
<dbReference type="HOGENOM" id="CLU_076609_1_0_7"/>
<sequence>MIKSMTGYGRGQSTALDGQWIVEIRTVNSRFLDIHLRAPSGLAALEDRIKKFLAARLSRGRVSITISASGAAEPVPRLVLNRPLFKQYRQIVRELEQELGVSGNGNVWPYINCREMILTMDADPDMDVYWAQLEPAMLAALDELDAMRAAEGDSLRRDFLERLERLEGFFGQAAARSPQIVENYRQRLTERIGKLLDEGRADPERLALEVAIIADKCDITEEAVRAASHLEQFRAFLEAGEPVGRKLDFLLQELNREANTMGSKSPDAQASAMVVEMKAELERLREQVQNIE</sequence>
<evidence type="ECO:0000313" key="8">
    <source>
        <dbReference type="EMBL" id="ADK85443.1"/>
    </source>
</evidence>
<dbReference type="InterPro" id="IPR013527">
    <property type="entry name" value="YicC-like_N"/>
</dbReference>
<dbReference type="Pfam" id="PF08340">
    <property type="entry name" value="YicC-like_C"/>
    <property type="match status" value="1"/>
</dbReference>
<dbReference type="GO" id="GO:0004521">
    <property type="term" value="F:RNA endonuclease activity"/>
    <property type="evidence" value="ECO:0007669"/>
    <property type="project" value="InterPro"/>
</dbReference>
<organism evidence="8 9">
    <name type="scientific">Desulfarculus baarsii (strain ATCC 33931 / DSM 2075 / LMG 7858 / VKM B-1802 / 2st14)</name>
    <dbReference type="NCBI Taxonomy" id="644282"/>
    <lineage>
        <taxon>Bacteria</taxon>
        <taxon>Pseudomonadati</taxon>
        <taxon>Thermodesulfobacteriota</taxon>
        <taxon>Desulfarculia</taxon>
        <taxon>Desulfarculales</taxon>
        <taxon>Desulfarculaceae</taxon>
        <taxon>Desulfarculus</taxon>
    </lineage>
</organism>
<evidence type="ECO:0000256" key="1">
    <source>
        <dbReference type="ARBA" id="ARBA00001968"/>
    </source>
</evidence>
<dbReference type="Proteomes" id="UP000009047">
    <property type="component" value="Chromosome"/>
</dbReference>
<dbReference type="InterPro" id="IPR013551">
    <property type="entry name" value="YicC-like_C"/>
</dbReference>
<feature type="domain" description="Endoribonuclease YicC-like N-terminal" evidence="6">
    <location>
        <begin position="2"/>
        <end position="156"/>
    </location>
</feature>
<dbReference type="eggNOG" id="COG1561">
    <property type="taxonomic scope" value="Bacteria"/>
</dbReference>
<evidence type="ECO:0000256" key="2">
    <source>
        <dbReference type="ARBA" id="ARBA00022722"/>
    </source>
</evidence>
<keyword evidence="9" id="KW-1185">Reference proteome</keyword>
<dbReference type="STRING" id="644282.Deba_2078"/>
<dbReference type="Pfam" id="PF03755">
    <property type="entry name" value="YicC-like_N"/>
    <property type="match status" value="1"/>
</dbReference>